<evidence type="ECO:0000256" key="3">
    <source>
        <dbReference type="ARBA" id="ARBA00022771"/>
    </source>
</evidence>
<dbReference type="STRING" id="67767.A0A0J7N348"/>
<keyword evidence="3" id="KW-0863">Zinc-finger</keyword>
<keyword evidence="4" id="KW-0862">Zinc</keyword>
<dbReference type="GO" id="GO:0008270">
    <property type="term" value="F:zinc ion binding"/>
    <property type="evidence" value="ECO:0007669"/>
    <property type="project" value="UniProtKB-KW"/>
</dbReference>
<dbReference type="SUPFAM" id="SSF53098">
    <property type="entry name" value="Ribonuclease H-like"/>
    <property type="match status" value="1"/>
</dbReference>
<dbReference type="InterPro" id="IPR052035">
    <property type="entry name" value="ZnF_BED_domain_contain"/>
</dbReference>
<gene>
    <name evidence="6" type="ORF">RF55_13703</name>
</gene>
<name>A0A0J7N348_LASNI</name>
<dbReference type="PaxDb" id="67767-A0A0J7N348"/>
<sequence length="287" mass="32464">MFQDIKSFGGGGSKAGFIMNAILFMIAKDNLPFQIVENEGFQYLLKTVAPLYKVPGRKSITKLMEEKYELLSMIIKKKLSVVDAITLTSDVWTDTLNTRSYLGMTAHFVSKNKLESVMLGVTLLEERHTAEYLGEWLLQICIQWRITKEQVVAVVTDNGANILKAVNNTFGKHKHLPCFAHTLNLVASNLIDKEPTVHAMCDKTDLITSAGINLREILLASFDKRFGKVEYMTLLAISTILDPRKTLFTKKTPLPTMISGLIMRLFSVNIKQFMKKKSIREVKCRQI</sequence>
<dbReference type="OrthoDB" id="7699906at2759"/>
<protein>
    <submittedName>
        <fullName evidence="6">Zinc finger bed domain-containing protein 1-like protein</fullName>
    </submittedName>
</protein>
<organism evidence="6 7">
    <name type="scientific">Lasius niger</name>
    <name type="common">Black garden ant</name>
    <dbReference type="NCBI Taxonomy" id="67767"/>
    <lineage>
        <taxon>Eukaryota</taxon>
        <taxon>Metazoa</taxon>
        <taxon>Ecdysozoa</taxon>
        <taxon>Arthropoda</taxon>
        <taxon>Hexapoda</taxon>
        <taxon>Insecta</taxon>
        <taxon>Pterygota</taxon>
        <taxon>Neoptera</taxon>
        <taxon>Endopterygota</taxon>
        <taxon>Hymenoptera</taxon>
        <taxon>Apocrita</taxon>
        <taxon>Aculeata</taxon>
        <taxon>Formicoidea</taxon>
        <taxon>Formicidae</taxon>
        <taxon>Formicinae</taxon>
        <taxon>Lasius</taxon>
        <taxon>Lasius</taxon>
    </lineage>
</organism>
<evidence type="ECO:0000256" key="5">
    <source>
        <dbReference type="ARBA" id="ARBA00023242"/>
    </source>
</evidence>
<dbReference type="InterPro" id="IPR012337">
    <property type="entry name" value="RNaseH-like_sf"/>
</dbReference>
<comment type="caution">
    <text evidence="6">The sequence shown here is derived from an EMBL/GenBank/DDBJ whole genome shotgun (WGS) entry which is preliminary data.</text>
</comment>
<comment type="subcellular location">
    <subcellularLocation>
        <location evidence="1">Nucleus</location>
    </subcellularLocation>
</comment>
<evidence type="ECO:0000256" key="4">
    <source>
        <dbReference type="ARBA" id="ARBA00022833"/>
    </source>
</evidence>
<evidence type="ECO:0000313" key="7">
    <source>
        <dbReference type="Proteomes" id="UP000036403"/>
    </source>
</evidence>
<dbReference type="PANTHER" id="PTHR46481">
    <property type="entry name" value="ZINC FINGER BED DOMAIN-CONTAINING PROTEIN 4"/>
    <property type="match status" value="1"/>
</dbReference>
<evidence type="ECO:0000313" key="6">
    <source>
        <dbReference type="EMBL" id="KMQ87110.1"/>
    </source>
</evidence>
<accession>A0A0J7N348</accession>
<dbReference type="AlphaFoldDB" id="A0A0J7N348"/>
<evidence type="ECO:0000256" key="2">
    <source>
        <dbReference type="ARBA" id="ARBA00022723"/>
    </source>
</evidence>
<keyword evidence="5" id="KW-0539">Nucleus</keyword>
<dbReference type="PANTHER" id="PTHR46481:SF10">
    <property type="entry name" value="ZINC FINGER BED DOMAIN-CONTAINING PROTEIN 39"/>
    <property type="match status" value="1"/>
</dbReference>
<dbReference type="Proteomes" id="UP000036403">
    <property type="component" value="Unassembled WGS sequence"/>
</dbReference>
<dbReference type="GO" id="GO:0005634">
    <property type="term" value="C:nucleus"/>
    <property type="evidence" value="ECO:0007669"/>
    <property type="project" value="UniProtKB-SubCell"/>
</dbReference>
<proteinExistence type="predicted"/>
<keyword evidence="2" id="KW-0479">Metal-binding</keyword>
<evidence type="ECO:0000256" key="1">
    <source>
        <dbReference type="ARBA" id="ARBA00004123"/>
    </source>
</evidence>
<keyword evidence="7" id="KW-1185">Reference proteome</keyword>
<dbReference type="EMBL" id="LBMM01010964">
    <property type="protein sequence ID" value="KMQ87110.1"/>
    <property type="molecule type" value="Genomic_DNA"/>
</dbReference>
<dbReference type="SUPFAM" id="SSF140996">
    <property type="entry name" value="Hermes dimerisation domain"/>
    <property type="match status" value="1"/>
</dbReference>
<reference evidence="6 7" key="1">
    <citation type="submission" date="2015-04" db="EMBL/GenBank/DDBJ databases">
        <title>Lasius niger genome sequencing.</title>
        <authorList>
            <person name="Konorov E.A."/>
            <person name="Nikitin M.A."/>
            <person name="Kirill M.V."/>
            <person name="Chang P."/>
        </authorList>
    </citation>
    <scope>NUCLEOTIDE SEQUENCE [LARGE SCALE GENOMIC DNA]</scope>
    <source>
        <tissue evidence="6">Whole</tissue>
    </source>
</reference>